<keyword evidence="1" id="KW-0732">Signal</keyword>
<dbReference type="AlphaFoldDB" id="A0A843VNB5"/>
<protein>
    <submittedName>
        <fullName evidence="2">Uncharacterized protein</fullName>
    </submittedName>
</protein>
<feature type="signal peptide" evidence="1">
    <location>
        <begin position="1"/>
        <end position="17"/>
    </location>
</feature>
<evidence type="ECO:0000313" key="3">
    <source>
        <dbReference type="Proteomes" id="UP000652761"/>
    </source>
</evidence>
<evidence type="ECO:0000313" key="2">
    <source>
        <dbReference type="EMBL" id="MQL97475.1"/>
    </source>
</evidence>
<sequence>MVPMLPLLLHAPPLILGAWKLRSPPMYKASFGNLRVVHECEARALKQHSEKINMGANEFVKMLILDGCFIIEYLMERVLEETREMVQLLRARGMWVFSHLRNNLLVLENQIPFFILLICQEISIHTNQVQHLLHLHHLSLDLKLCPHIAAQPSNHICQGQSLAQINFSQPYVQETTSSKLRNLITLEQCCPKVGSYFTSCVVFMDNFINIERDVVIESTLGCDIEVDNIFITLCKGMDLDYENHWATPLFISLNAHYKDSRNRW</sequence>
<dbReference type="PANTHER" id="PTHR31170">
    <property type="entry name" value="BNAC04G53230D PROTEIN"/>
    <property type="match status" value="1"/>
</dbReference>
<comment type="caution">
    <text evidence="2">The sequence shown here is derived from an EMBL/GenBank/DDBJ whole genome shotgun (WGS) entry which is preliminary data.</text>
</comment>
<proteinExistence type="predicted"/>
<feature type="chain" id="PRO_5032570611" evidence="1">
    <location>
        <begin position="18"/>
        <end position="264"/>
    </location>
</feature>
<dbReference type="InterPro" id="IPR004158">
    <property type="entry name" value="DUF247_pln"/>
</dbReference>
<keyword evidence="3" id="KW-1185">Reference proteome</keyword>
<organism evidence="2 3">
    <name type="scientific">Colocasia esculenta</name>
    <name type="common">Wild taro</name>
    <name type="synonym">Arum esculentum</name>
    <dbReference type="NCBI Taxonomy" id="4460"/>
    <lineage>
        <taxon>Eukaryota</taxon>
        <taxon>Viridiplantae</taxon>
        <taxon>Streptophyta</taxon>
        <taxon>Embryophyta</taxon>
        <taxon>Tracheophyta</taxon>
        <taxon>Spermatophyta</taxon>
        <taxon>Magnoliopsida</taxon>
        <taxon>Liliopsida</taxon>
        <taxon>Araceae</taxon>
        <taxon>Aroideae</taxon>
        <taxon>Colocasieae</taxon>
        <taxon>Colocasia</taxon>
    </lineage>
</organism>
<gene>
    <name evidence="2" type="ORF">Taro_030166</name>
</gene>
<dbReference type="OrthoDB" id="1749033at2759"/>
<dbReference type="Proteomes" id="UP000652761">
    <property type="component" value="Unassembled WGS sequence"/>
</dbReference>
<accession>A0A843VNB5</accession>
<dbReference type="Pfam" id="PF03140">
    <property type="entry name" value="DUF247"/>
    <property type="match status" value="2"/>
</dbReference>
<reference evidence="2" key="1">
    <citation type="submission" date="2017-07" db="EMBL/GenBank/DDBJ databases">
        <title>Taro Niue Genome Assembly and Annotation.</title>
        <authorList>
            <person name="Atibalentja N."/>
            <person name="Keating K."/>
            <person name="Fields C.J."/>
        </authorList>
    </citation>
    <scope>NUCLEOTIDE SEQUENCE</scope>
    <source>
        <strain evidence="2">Niue_2</strain>
        <tissue evidence="2">Leaf</tissue>
    </source>
</reference>
<evidence type="ECO:0000256" key="1">
    <source>
        <dbReference type="SAM" id="SignalP"/>
    </source>
</evidence>
<dbReference type="EMBL" id="NMUH01002055">
    <property type="protein sequence ID" value="MQL97475.1"/>
    <property type="molecule type" value="Genomic_DNA"/>
</dbReference>
<name>A0A843VNB5_COLES</name>